<keyword evidence="1" id="KW-0472">Membrane</keyword>
<keyword evidence="1" id="KW-0812">Transmembrane</keyword>
<accession>A0A2S9QEP6</accession>
<reference evidence="2 3" key="1">
    <citation type="submission" date="2018-02" db="EMBL/GenBank/DDBJ databases">
        <title>Whole genome sequencing of endophytic bacterium.</title>
        <authorList>
            <person name="Eedara R."/>
            <person name="Podile A.R."/>
        </authorList>
    </citation>
    <scope>NUCLEOTIDE SEQUENCE [LARGE SCALE GENOMIC DNA]</scope>
    <source>
        <strain evidence="2 3">RP1T</strain>
    </source>
</reference>
<evidence type="ECO:0000313" key="2">
    <source>
        <dbReference type="EMBL" id="PRH87812.1"/>
    </source>
</evidence>
<sequence>MTPSEPAFPESQPASRWYWRSLIAIPVLLLAVFAFGARVDIMDYVASHEMRITAVEPGGAAPYARADWSLVSARFIDGGEGARLPLSKDRKLLIVRLKAVPEGKIADEAQRQAIWMGCSLTLLDGRGQRWSPLSFVLSRDISRALEPTARPVAGCFEAARSLGLDGQPTLVEEKFLLPAEASSDLSVRLSFRSALPDALNFPLEPR</sequence>
<protein>
    <submittedName>
        <fullName evidence="2">Uncharacterized protein</fullName>
    </submittedName>
</protein>
<feature type="transmembrane region" description="Helical" evidence="1">
    <location>
        <begin position="17"/>
        <end position="37"/>
    </location>
</feature>
<keyword evidence="3" id="KW-1185">Reference proteome</keyword>
<dbReference type="RefSeq" id="WP_105861481.1">
    <property type="nucleotide sequence ID" value="NZ_PUEJ01000003.1"/>
</dbReference>
<evidence type="ECO:0000313" key="3">
    <source>
        <dbReference type="Proteomes" id="UP000237682"/>
    </source>
</evidence>
<keyword evidence="1" id="KW-1133">Transmembrane helix</keyword>
<dbReference type="OrthoDB" id="7348044at2"/>
<proteinExistence type="predicted"/>
<evidence type="ECO:0000256" key="1">
    <source>
        <dbReference type="SAM" id="Phobius"/>
    </source>
</evidence>
<organism evidence="2 3">
    <name type="scientific">Labrys okinawensis</name>
    <dbReference type="NCBI Taxonomy" id="346911"/>
    <lineage>
        <taxon>Bacteria</taxon>
        <taxon>Pseudomonadati</taxon>
        <taxon>Pseudomonadota</taxon>
        <taxon>Alphaproteobacteria</taxon>
        <taxon>Hyphomicrobiales</taxon>
        <taxon>Xanthobacteraceae</taxon>
        <taxon>Labrys</taxon>
    </lineage>
</organism>
<dbReference type="EMBL" id="PUEJ01000003">
    <property type="protein sequence ID" value="PRH87812.1"/>
    <property type="molecule type" value="Genomic_DNA"/>
</dbReference>
<name>A0A2S9QEP6_9HYPH</name>
<dbReference type="Proteomes" id="UP000237682">
    <property type="component" value="Unassembled WGS sequence"/>
</dbReference>
<gene>
    <name evidence="2" type="ORF">C5L14_07805</name>
</gene>
<dbReference type="AlphaFoldDB" id="A0A2S9QEP6"/>
<comment type="caution">
    <text evidence="2">The sequence shown here is derived from an EMBL/GenBank/DDBJ whole genome shotgun (WGS) entry which is preliminary data.</text>
</comment>